<evidence type="ECO:0000313" key="5">
    <source>
        <dbReference type="EMBL" id="CAA2966965.1"/>
    </source>
</evidence>
<gene>
    <name evidence="5" type="ORF">OLEA9_A036768</name>
</gene>
<feature type="domain" description="K Homology" evidence="4">
    <location>
        <begin position="162"/>
        <end position="237"/>
    </location>
</feature>
<dbReference type="AlphaFoldDB" id="A0A8S0QHZ1"/>
<dbReference type="CDD" id="cd22459">
    <property type="entry name" value="KH-I_PEPPER_rpt1_like"/>
    <property type="match status" value="1"/>
</dbReference>
<dbReference type="CDD" id="cd22460">
    <property type="entry name" value="KH-I_PEPPER_rpt2_like"/>
    <property type="match status" value="1"/>
</dbReference>
<comment type="caution">
    <text evidence="5">The sequence shown here is derived from an EMBL/GenBank/DDBJ whole genome shotgun (WGS) entry which is preliminary data.</text>
</comment>
<feature type="domain" description="K Homology" evidence="4">
    <location>
        <begin position="533"/>
        <end position="603"/>
    </location>
</feature>
<feature type="domain" description="K Homology" evidence="4">
    <location>
        <begin position="53"/>
        <end position="144"/>
    </location>
</feature>
<evidence type="ECO:0000256" key="3">
    <source>
        <dbReference type="SAM" id="MobiDB-lite"/>
    </source>
</evidence>
<feature type="domain" description="K Homology" evidence="4">
    <location>
        <begin position="249"/>
        <end position="320"/>
    </location>
</feature>
<feature type="domain" description="K Homology" evidence="4">
    <location>
        <begin position="328"/>
        <end position="403"/>
    </location>
</feature>
<dbReference type="GO" id="GO:0003723">
    <property type="term" value="F:RNA binding"/>
    <property type="evidence" value="ECO:0007669"/>
    <property type="project" value="UniProtKB-UniRule"/>
</dbReference>
<organism evidence="5 6">
    <name type="scientific">Olea europaea subsp. europaea</name>
    <dbReference type="NCBI Taxonomy" id="158383"/>
    <lineage>
        <taxon>Eukaryota</taxon>
        <taxon>Viridiplantae</taxon>
        <taxon>Streptophyta</taxon>
        <taxon>Embryophyta</taxon>
        <taxon>Tracheophyta</taxon>
        <taxon>Spermatophyta</taxon>
        <taxon>Magnoliopsida</taxon>
        <taxon>eudicotyledons</taxon>
        <taxon>Gunneridae</taxon>
        <taxon>Pentapetalae</taxon>
        <taxon>asterids</taxon>
        <taxon>lamiids</taxon>
        <taxon>Lamiales</taxon>
        <taxon>Oleaceae</taxon>
        <taxon>Oleeae</taxon>
        <taxon>Olea</taxon>
    </lineage>
</organism>
<keyword evidence="1" id="KW-0677">Repeat</keyword>
<proteinExistence type="predicted"/>
<evidence type="ECO:0000259" key="4">
    <source>
        <dbReference type="SMART" id="SM00322"/>
    </source>
</evidence>
<reference evidence="5 6" key="1">
    <citation type="submission" date="2019-12" db="EMBL/GenBank/DDBJ databases">
        <authorList>
            <person name="Alioto T."/>
            <person name="Alioto T."/>
            <person name="Gomez Garrido J."/>
        </authorList>
    </citation>
    <scope>NUCLEOTIDE SEQUENCE [LARGE SCALE GENOMIC DNA]</scope>
</reference>
<dbReference type="InterPro" id="IPR004088">
    <property type="entry name" value="KH_dom_type_1"/>
</dbReference>
<protein>
    <submittedName>
        <fullName evidence="5">Kh domain-containing hen4</fullName>
    </submittedName>
</protein>
<keyword evidence="2" id="KW-0694">RNA-binding</keyword>
<dbReference type="SMART" id="SM00322">
    <property type="entry name" value="KH"/>
    <property type="match status" value="5"/>
</dbReference>
<dbReference type="Pfam" id="PF00013">
    <property type="entry name" value="KH_1"/>
    <property type="match status" value="5"/>
</dbReference>
<dbReference type="InterPro" id="IPR036612">
    <property type="entry name" value="KH_dom_type_1_sf"/>
</dbReference>
<sequence>MDAPFIPKRQYDPATEPFSPSAKRRHQPPPASSSTPPPSISHRPPPNLKISANETLFRILCPANRTGSVIGKGGAVVRQIADETGARIRIDDAPPHFQERVIVVIADSTKKDNSDNSNSSLNNEEEGLHSAAQVALVKVFEKIIKVDGEGREEGADVNVGGGVVFCRLLAPIMQVGFVLGRGGMNLERIRHETGALVKVLPRDQMPPCACPGDELIEISGTFSAARKALLSISGCLQDNPMADASSPTIPNSSGVGLHGNGKGGTIVRALQAETGASIKIAEAAASDSDEKVVVISARENSEQSRSPAQDAVIRVHGRIAEIGFEPGVAVVARLLVHSNQIGFLFGNGGAFIAEIRRMTGASICIFPKEQVLKYGSPNEEVVQIIGSLQSVQDSLFQITNRLRETIFPFKPPFAPSHMPPHRDMPPPFLRPIHDPSSPGYSSPRGFPRGTDHVGIPGKPVEPWPALSRSVDRHGPTYQDHVPYPYGRERRGHGQRLSSPGRWTSEAVGSVNATGAADVGGSFANSKTAGPHAPSITIEVVIPQALLGHIYGENNKNLDQIRQMSGSNVVVHDPRPGASEGTVIVSGTPDRTRIAQILIHGFILAEQNP</sequence>
<dbReference type="Proteomes" id="UP000594638">
    <property type="component" value="Unassembled WGS sequence"/>
</dbReference>
<evidence type="ECO:0000256" key="2">
    <source>
        <dbReference type="PROSITE-ProRule" id="PRU00117"/>
    </source>
</evidence>
<dbReference type="Gene3D" id="3.30.1370.10">
    <property type="entry name" value="K Homology domain, type 1"/>
    <property type="match status" value="3"/>
</dbReference>
<feature type="compositionally biased region" description="Pro residues" evidence="3">
    <location>
        <begin position="28"/>
        <end position="47"/>
    </location>
</feature>
<dbReference type="InterPro" id="IPR004087">
    <property type="entry name" value="KH_dom"/>
</dbReference>
<accession>A0A8S0QHZ1</accession>
<dbReference type="Gramene" id="OE9A036768T4">
    <property type="protein sequence ID" value="OE9A036768C4"/>
    <property type="gene ID" value="OE9A036768"/>
</dbReference>
<evidence type="ECO:0000313" key="6">
    <source>
        <dbReference type="Proteomes" id="UP000594638"/>
    </source>
</evidence>
<feature type="region of interest" description="Disordered" evidence="3">
    <location>
        <begin position="1"/>
        <end position="48"/>
    </location>
</feature>
<dbReference type="EMBL" id="CACTIH010001873">
    <property type="protein sequence ID" value="CAA2966965.1"/>
    <property type="molecule type" value="Genomic_DNA"/>
</dbReference>
<dbReference type="PANTHER" id="PTHR10288">
    <property type="entry name" value="KH DOMAIN CONTAINING RNA BINDING PROTEIN"/>
    <property type="match status" value="1"/>
</dbReference>
<keyword evidence="6" id="KW-1185">Reference proteome</keyword>
<dbReference type="PROSITE" id="PS50084">
    <property type="entry name" value="KH_TYPE_1"/>
    <property type="match status" value="5"/>
</dbReference>
<dbReference type="Gene3D" id="3.30.310.210">
    <property type="match status" value="1"/>
</dbReference>
<dbReference type="SUPFAM" id="SSF54791">
    <property type="entry name" value="Eukaryotic type KH-domain (KH-domain type I)"/>
    <property type="match status" value="5"/>
</dbReference>
<feature type="region of interest" description="Disordered" evidence="3">
    <location>
        <begin position="468"/>
        <end position="501"/>
    </location>
</feature>
<name>A0A8S0QHZ1_OLEEU</name>
<evidence type="ECO:0000256" key="1">
    <source>
        <dbReference type="ARBA" id="ARBA00022737"/>
    </source>
</evidence>